<evidence type="ECO:0000313" key="1">
    <source>
        <dbReference type="EMBL" id="OWZ14321.1"/>
    </source>
</evidence>
<dbReference type="EMBL" id="NBNE01001365">
    <property type="protein sequence ID" value="OWZ14321.1"/>
    <property type="molecule type" value="Genomic_DNA"/>
</dbReference>
<dbReference type="AlphaFoldDB" id="A0A225W9B6"/>
<sequence length="112" mass="13218">MLAGATRTARQTAEKRVEGISIPKYSGSLKESLKLFLDQDRLGFEAKDIDFTHVSNNRRVLFSINKVRMPPAFRREFIPADLQEWLRDALYKLKQREGRDLADYITRYRLWL</sequence>
<reference evidence="2" key="1">
    <citation type="submission" date="2017-03" db="EMBL/GenBank/DDBJ databases">
        <title>Phytopthora megakarya and P. palmivora, two closely related causual agents of cacao black pod achieved similar genome size and gene model numbers by different mechanisms.</title>
        <authorList>
            <person name="Ali S."/>
            <person name="Shao J."/>
            <person name="Larry D.J."/>
            <person name="Kronmiller B."/>
            <person name="Shen D."/>
            <person name="Strem M.D."/>
            <person name="Melnick R.L."/>
            <person name="Guiltinan M.J."/>
            <person name="Tyler B.M."/>
            <person name="Meinhardt L.W."/>
            <person name="Bailey B.A."/>
        </authorList>
    </citation>
    <scope>NUCLEOTIDE SEQUENCE [LARGE SCALE GENOMIC DNA]</scope>
    <source>
        <strain evidence="2">zdho120</strain>
    </source>
</reference>
<keyword evidence="2" id="KW-1185">Reference proteome</keyword>
<dbReference type="Proteomes" id="UP000198211">
    <property type="component" value="Unassembled WGS sequence"/>
</dbReference>
<organism evidence="1 2">
    <name type="scientific">Phytophthora megakarya</name>
    <dbReference type="NCBI Taxonomy" id="4795"/>
    <lineage>
        <taxon>Eukaryota</taxon>
        <taxon>Sar</taxon>
        <taxon>Stramenopiles</taxon>
        <taxon>Oomycota</taxon>
        <taxon>Peronosporomycetes</taxon>
        <taxon>Peronosporales</taxon>
        <taxon>Peronosporaceae</taxon>
        <taxon>Phytophthora</taxon>
    </lineage>
</organism>
<gene>
    <name evidence="1" type="ORF">PHMEG_00012222</name>
</gene>
<proteinExistence type="predicted"/>
<accession>A0A225W9B6</accession>
<evidence type="ECO:0000313" key="2">
    <source>
        <dbReference type="Proteomes" id="UP000198211"/>
    </source>
</evidence>
<dbReference type="OrthoDB" id="167658at2759"/>
<name>A0A225W9B6_9STRA</name>
<comment type="caution">
    <text evidence="1">The sequence shown here is derived from an EMBL/GenBank/DDBJ whole genome shotgun (WGS) entry which is preliminary data.</text>
</comment>
<protein>
    <submittedName>
        <fullName evidence="1">Uncharacterized protein</fullName>
    </submittedName>
</protein>